<gene>
    <name evidence="1" type="ORF">NTEN_LOCUS13575</name>
</gene>
<dbReference type="Proteomes" id="UP000479000">
    <property type="component" value="Unassembled WGS sequence"/>
</dbReference>
<protein>
    <submittedName>
        <fullName evidence="1">Uncharacterized protein</fullName>
    </submittedName>
</protein>
<organism evidence="1 2">
    <name type="scientific">Nesidiocoris tenuis</name>
    <dbReference type="NCBI Taxonomy" id="355587"/>
    <lineage>
        <taxon>Eukaryota</taxon>
        <taxon>Metazoa</taxon>
        <taxon>Ecdysozoa</taxon>
        <taxon>Arthropoda</taxon>
        <taxon>Hexapoda</taxon>
        <taxon>Insecta</taxon>
        <taxon>Pterygota</taxon>
        <taxon>Neoptera</taxon>
        <taxon>Paraneoptera</taxon>
        <taxon>Hemiptera</taxon>
        <taxon>Heteroptera</taxon>
        <taxon>Panheteroptera</taxon>
        <taxon>Cimicomorpha</taxon>
        <taxon>Miridae</taxon>
        <taxon>Dicyphina</taxon>
        <taxon>Nesidiocoris</taxon>
    </lineage>
</organism>
<sequence>MSTWLACRGWFMHETMPDMVNVPGQEFLKQLWAPCSPLWPSESYFTDRHIFNSVFPILQRGRHHKFVRCLPTGSLSSALIRARNYLCDTLCCFLYY</sequence>
<name>A0A6H5GZ48_9HEMI</name>
<keyword evidence="2" id="KW-1185">Reference proteome</keyword>
<dbReference type="AlphaFoldDB" id="A0A6H5GZ48"/>
<dbReference type="EMBL" id="CADCXU010020394">
    <property type="protein sequence ID" value="CAB0008329.1"/>
    <property type="molecule type" value="Genomic_DNA"/>
</dbReference>
<reference evidence="1 2" key="1">
    <citation type="submission" date="2020-02" db="EMBL/GenBank/DDBJ databases">
        <authorList>
            <person name="Ferguson B K."/>
        </authorList>
    </citation>
    <scope>NUCLEOTIDE SEQUENCE [LARGE SCALE GENOMIC DNA]</scope>
</reference>
<evidence type="ECO:0000313" key="1">
    <source>
        <dbReference type="EMBL" id="CAB0008329.1"/>
    </source>
</evidence>
<accession>A0A6H5GZ48</accession>
<proteinExistence type="predicted"/>
<evidence type="ECO:0000313" key="2">
    <source>
        <dbReference type="Proteomes" id="UP000479000"/>
    </source>
</evidence>